<evidence type="ECO:0000313" key="2">
    <source>
        <dbReference type="EMBL" id="EGE83599.2"/>
    </source>
</evidence>
<accession>F2TK36</accession>
<feature type="compositionally biased region" description="Low complexity" evidence="1">
    <location>
        <begin position="13"/>
        <end position="22"/>
    </location>
</feature>
<evidence type="ECO:0000256" key="1">
    <source>
        <dbReference type="SAM" id="MobiDB-lite"/>
    </source>
</evidence>
<feature type="region of interest" description="Disordered" evidence="1">
    <location>
        <begin position="1"/>
        <end position="22"/>
    </location>
</feature>
<dbReference type="HOGENOM" id="CLU_849843_0_0_1"/>
<dbReference type="EMBL" id="GG749451">
    <property type="protein sequence ID" value="KMW68151.1"/>
    <property type="molecule type" value="Genomic_DNA"/>
</dbReference>
<gene>
    <name evidence="2" type="ORF">BDDG_06543</name>
</gene>
<sequence>MIPSLRRGCAREGNNNGSVPPVSVNQAEALATLHIPNAELTRDSIAGNGKKHCIFPWRIPRDKESRRRGQKAHLFIRIFQLPPHPFSDMRKHPPVWYDMMEGVPNILLQAHDFIQPVESNSASRPRRCAYRSPTPSSTVSKLSQGKFMSPIISTAKGGVYVNC</sequence>
<organism evidence="2">
    <name type="scientific">Ajellomyces dermatitidis (strain ATCC 18188 / CBS 674.68)</name>
    <name type="common">Blastomyces dermatitidis</name>
    <dbReference type="NCBI Taxonomy" id="653446"/>
    <lineage>
        <taxon>Eukaryota</taxon>
        <taxon>Fungi</taxon>
        <taxon>Dikarya</taxon>
        <taxon>Ascomycota</taxon>
        <taxon>Pezizomycotina</taxon>
        <taxon>Eurotiomycetes</taxon>
        <taxon>Eurotiomycetidae</taxon>
        <taxon>Onygenales</taxon>
        <taxon>Ajellomycetaceae</taxon>
        <taxon>Blastomyces</taxon>
    </lineage>
</organism>
<protein>
    <submittedName>
        <fullName evidence="2">Uncharacterized protein</fullName>
    </submittedName>
</protein>
<name>F2TK36_AJEDA</name>
<dbReference type="EMBL" id="GG749451">
    <property type="protein sequence ID" value="EGE83599.2"/>
    <property type="molecule type" value="Genomic_DNA"/>
</dbReference>
<dbReference type="Proteomes" id="UP000007802">
    <property type="component" value="Unassembled WGS sequence"/>
</dbReference>
<dbReference type="AlphaFoldDB" id="F2TK36"/>
<reference evidence="2" key="1">
    <citation type="submission" date="2010-03" db="EMBL/GenBank/DDBJ databases">
        <title>Annotation of Blastomyces dermatitidis strain ATCC 18188.</title>
        <authorList>
            <consortium name="The Broad Institute Genome Sequencing Platform"/>
            <consortium name="Broad Institute Genome Sequencing Center for Infectious Disease."/>
            <person name="Cuomo C."/>
            <person name="Klein B."/>
            <person name="Sullivan T."/>
            <person name="Heitman J."/>
            <person name="Young S."/>
            <person name="Zeng Q."/>
            <person name="Gargeya S."/>
            <person name="Alvarado L."/>
            <person name="Berlin A.M."/>
            <person name="Chapman S.B."/>
            <person name="Chen Z."/>
            <person name="Freedman E."/>
            <person name="Gellesch M."/>
            <person name="Goldberg J."/>
            <person name="Griggs A."/>
            <person name="Gujja S."/>
            <person name="Heilman E."/>
            <person name="Heiman D."/>
            <person name="Howarth C."/>
            <person name="Mehta T."/>
            <person name="Neiman D."/>
            <person name="Pearson M."/>
            <person name="Roberts A."/>
            <person name="Saif S."/>
            <person name="Shea T."/>
            <person name="Shenoy N."/>
            <person name="Sisk P."/>
            <person name="Stolte C."/>
            <person name="Sykes S."/>
            <person name="White J."/>
            <person name="Yandava C."/>
            <person name="Haas B."/>
            <person name="Nusbaum C."/>
            <person name="Birren B."/>
        </authorList>
    </citation>
    <scope>NUCLEOTIDE SEQUENCE [LARGE SCALE GENOMIC DNA]</scope>
    <source>
        <strain evidence="2">ATCC 18188</strain>
    </source>
</reference>
<proteinExistence type="predicted"/>